<sequence>MNYTNQNMGTSNQEMMRGRPVQVLVWNVQGAGSSEFMNVLKEHIRVHRPTILALLETHIAGARAQTVAIKRKPEEVDVTIVQHHDQYITMQVQQGHYATWFLTVIYASPRITQRDTLWGNLHHFASKCTYPWLLAGDFNETTSLDERNHGGPDMLRRCTRFKHWIANTGLIDLGYSGPKFTWSRGRDWDTLKQARLDRALCNMAWRLKFPEGAVRHLLQAQSDHAPILLSLRGFSYLAKTRKPFRFQVAWTTHTDFNIKSREEMIRDGDRNTTYYHTSTVIRTRFNRIEALQRNVLARVDRKLAGWKAKCLFLVGRVTLIQATITAIPVYTMQTARIPRSVCDELDRRIRRFLWRGATLERKPHLVAWEIMTKEKDNGGLGLRSMRQLNSAYLMKLGWRLATEPNSLWVKILRTKHCKSRDAEKLERQGPMSNTWKGILESLHLTKQGVGHAIGDGRRTKFWTHKWIDGKALLPQATCDVPVDQHNLLVRDYWQEGDKPTGPLSPELAQRITSFELAPVGVEDSLYWAASKSGEFSIKSALAIIRGEQHTLQGLDWKWVWKAKVPQRIRLFAWLVVHDKLLTNAERYKRHMVSYSNCVVCGAEREDINHILRRCPQAFSVWQALNFKDFTPVDRQLGVQEWFKLNATKVHEDPHWQTKFLTTTWYIWKWRCKASFGTVEEEPEDRGSFLVARFYDIIQALESLTPPLTDSRSEPSSKELVRWEAPPEGWVILNTDGAAKGNPRPAGAGGVLRDEKGGWRGGFSENLGSCSAMKAEICVVLCGLRLAQRLKIRKLWVQLDSMMVVGMFQENISWCPEHVGLLHQCKALLKDNTWDIHISHCYREANQVADTLANMGIELDSGVTYYYLPPMEVKGVLLTDVGGVYWPRHGRF</sequence>
<dbReference type="Gene3D" id="3.60.10.10">
    <property type="entry name" value="Endonuclease/exonuclease/phosphatase"/>
    <property type="match status" value="1"/>
</dbReference>
<dbReference type="OrthoDB" id="1306348at2759"/>
<name>A0A9Q1Q7G6_9CARY</name>
<dbReference type="InterPro" id="IPR053151">
    <property type="entry name" value="RNase_H-like"/>
</dbReference>
<dbReference type="PROSITE" id="PS50879">
    <property type="entry name" value="RNASE_H_1"/>
    <property type="match status" value="1"/>
</dbReference>
<dbReference type="InterPro" id="IPR002156">
    <property type="entry name" value="RNaseH_domain"/>
</dbReference>
<dbReference type="Pfam" id="PF03372">
    <property type="entry name" value="Exo_endo_phos"/>
    <property type="match status" value="1"/>
</dbReference>
<dbReference type="InterPro" id="IPR044730">
    <property type="entry name" value="RNase_H-like_dom_plant"/>
</dbReference>
<dbReference type="GO" id="GO:0004523">
    <property type="term" value="F:RNA-DNA hybrid ribonuclease activity"/>
    <property type="evidence" value="ECO:0007669"/>
    <property type="project" value="InterPro"/>
</dbReference>
<dbReference type="EMBL" id="JAKOGI010000696">
    <property type="protein sequence ID" value="KAJ8431324.1"/>
    <property type="molecule type" value="Genomic_DNA"/>
</dbReference>
<reference evidence="2" key="1">
    <citation type="submission" date="2022-04" db="EMBL/GenBank/DDBJ databases">
        <title>Carnegiea gigantea Genome sequencing and assembly v2.</title>
        <authorList>
            <person name="Copetti D."/>
            <person name="Sanderson M.J."/>
            <person name="Burquez A."/>
            <person name="Wojciechowski M.F."/>
        </authorList>
    </citation>
    <scope>NUCLEOTIDE SEQUENCE</scope>
    <source>
        <strain evidence="2">SGP5-SGP5p</strain>
        <tissue evidence="2">Aerial part</tissue>
    </source>
</reference>
<dbReference type="SUPFAM" id="SSF56219">
    <property type="entry name" value="DNase I-like"/>
    <property type="match status" value="1"/>
</dbReference>
<comment type="caution">
    <text evidence="2">The sequence shown here is derived from an EMBL/GenBank/DDBJ whole genome shotgun (WGS) entry which is preliminary data.</text>
</comment>
<dbReference type="Pfam" id="PF13456">
    <property type="entry name" value="RVT_3"/>
    <property type="match status" value="1"/>
</dbReference>
<dbReference type="InterPro" id="IPR012337">
    <property type="entry name" value="RNaseH-like_sf"/>
</dbReference>
<dbReference type="InterPro" id="IPR036691">
    <property type="entry name" value="Endo/exonu/phosph_ase_sf"/>
</dbReference>
<dbReference type="InterPro" id="IPR005135">
    <property type="entry name" value="Endo/exonuclease/phosphatase"/>
</dbReference>
<organism evidence="2 3">
    <name type="scientific">Carnegiea gigantea</name>
    <dbReference type="NCBI Taxonomy" id="171969"/>
    <lineage>
        <taxon>Eukaryota</taxon>
        <taxon>Viridiplantae</taxon>
        <taxon>Streptophyta</taxon>
        <taxon>Embryophyta</taxon>
        <taxon>Tracheophyta</taxon>
        <taxon>Spermatophyta</taxon>
        <taxon>Magnoliopsida</taxon>
        <taxon>eudicotyledons</taxon>
        <taxon>Gunneridae</taxon>
        <taxon>Pentapetalae</taxon>
        <taxon>Caryophyllales</taxon>
        <taxon>Cactineae</taxon>
        <taxon>Cactaceae</taxon>
        <taxon>Cactoideae</taxon>
        <taxon>Echinocereeae</taxon>
        <taxon>Carnegiea</taxon>
    </lineage>
</organism>
<keyword evidence="3" id="KW-1185">Reference proteome</keyword>
<evidence type="ECO:0000259" key="1">
    <source>
        <dbReference type="PROSITE" id="PS50879"/>
    </source>
</evidence>
<dbReference type="AlphaFoldDB" id="A0A9Q1Q7G6"/>
<dbReference type="Gene3D" id="3.30.420.10">
    <property type="entry name" value="Ribonuclease H-like superfamily/Ribonuclease H"/>
    <property type="match status" value="1"/>
</dbReference>
<dbReference type="InterPro" id="IPR036397">
    <property type="entry name" value="RNaseH_sf"/>
</dbReference>
<dbReference type="CDD" id="cd06222">
    <property type="entry name" value="RNase_H_like"/>
    <property type="match status" value="1"/>
</dbReference>
<dbReference type="SUPFAM" id="SSF53098">
    <property type="entry name" value="Ribonuclease H-like"/>
    <property type="match status" value="1"/>
</dbReference>
<accession>A0A9Q1Q7G6</accession>
<dbReference type="PANTHER" id="PTHR47723">
    <property type="entry name" value="OS05G0353850 PROTEIN"/>
    <property type="match status" value="1"/>
</dbReference>
<dbReference type="Proteomes" id="UP001153076">
    <property type="component" value="Unassembled WGS sequence"/>
</dbReference>
<proteinExistence type="predicted"/>
<dbReference type="GO" id="GO:0003676">
    <property type="term" value="F:nucleic acid binding"/>
    <property type="evidence" value="ECO:0007669"/>
    <property type="project" value="InterPro"/>
</dbReference>
<dbReference type="PANTHER" id="PTHR47723:SF19">
    <property type="entry name" value="POLYNUCLEOTIDYL TRANSFERASE, RIBONUCLEASE H-LIKE SUPERFAMILY PROTEIN"/>
    <property type="match status" value="1"/>
</dbReference>
<feature type="domain" description="RNase H type-1" evidence="1">
    <location>
        <begin position="726"/>
        <end position="857"/>
    </location>
</feature>
<dbReference type="InterPro" id="IPR026960">
    <property type="entry name" value="RVT-Znf"/>
</dbReference>
<protein>
    <recommendedName>
        <fullName evidence="1">RNase H type-1 domain-containing protein</fullName>
    </recommendedName>
</protein>
<evidence type="ECO:0000313" key="3">
    <source>
        <dbReference type="Proteomes" id="UP001153076"/>
    </source>
</evidence>
<evidence type="ECO:0000313" key="2">
    <source>
        <dbReference type="EMBL" id="KAJ8431324.1"/>
    </source>
</evidence>
<dbReference type="Pfam" id="PF13966">
    <property type="entry name" value="zf-RVT"/>
    <property type="match status" value="1"/>
</dbReference>
<gene>
    <name evidence="2" type="ORF">Cgig2_013540</name>
</gene>